<feature type="region of interest" description="Disordered" evidence="1">
    <location>
        <begin position="80"/>
        <end position="102"/>
    </location>
</feature>
<dbReference type="InParanoid" id="A0A1X7USB4"/>
<proteinExistence type="predicted"/>
<dbReference type="EnsemblMetazoa" id="Aqu2.1.30663_001">
    <property type="protein sequence ID" value="Aqu2.1.30663_001"/>
    <property type="gene ID" value="Aqu2.1.30663"/>
</dbReference>
<organism evidence="2">
    <name type="scientific">Amphimedon queenslandica</name>
    <name type="common">Sponge</name>
    <dbReference type="NCBI Taxonomy" id="400682"/>
    <lineage>
        <taxon>Eukaryota</taxon>
        <taxon>Metazoa</taxon>
        <taxon>Porifera</taxon>
        <taxon>Demospongiae</taxon>
        <taxon>Heteroscleromorpha</taxon>
        <taxon>Haplosclerida</taxon>
        <taxon>Niphatidae</taxon>
        <taxon>Amphimedon</taxon>
    </lineage>
</organism>
<feature type="compositionally biased region" description="Polar residues" evidence="1">
    <location>
        <begin position="81"/>
        <end position="91"/>
    </location>
</feature>
<dbReference type="AlphaFoldDB" id="A0A1X7USB4"/>
<evidence type="ECO:0000256" key="1">
    <source>
        <dbReference type="SAM" id="MobiDB-lite"/>
    </source>
</evidence>
<accession>A0A1X7USB4</accession>
<protein>
    <submittedName>
        <fullName evidence="2">Uncharacterized protein</fullName>
    </submittedName>
</protein>
<reference evidence="2" key="1">
    <citation type="submission" date="2017-05" db="UniProtKB">
        <authorList>
            <consortium name="EnsemblMetazoa"/>
        </authorList>
    </citation>
    <scope>IDENTIFICATION</scope>
</reference>
<sequence length="102" mass="11453">MTNLSVSSSFSYKTASSAILHHSFYFAKKRSLCSLQQLFYNSMATKDDTTVIDVTDEVNPIAAFMNMSESMKKLSEKLDSLVNNGRTSTSPMKRRRETTPAK</sequence>
<evidence type="ECO:0000313" key="2">
    <source>
        <dbReference type="EnsemblMetazoa" id="Aqu2.1.30663_001"/>
    </source>
</evidence>
<name>A0A1X7USB4_AMPQE</name>